<dbReference type="GO" id="GO:0008270">
    <property type="term" value="F:zinc ion binding"/>
    <property type="evidence" value="ECO:0007669"/>
    <property type="project" value="UniProtKB-KW"/>
</dbReference>
<evidence type="ECO:0000256" key="7">
    <source>
        <dbReference type="ARBA" id="ARBA00022833"/>
    </source>
</evidence>
<dbReference type="Gene3D" id="1.10.8.50">
    <property type="match status" value="1"/>
</dbReference>
<dbReference type="AlphaFoldDB" id="A0A2T4UHF0"/>
<dbReference type="Pfam" id="PF01149">
    <property type="entry name" value="Fapy_DNA_glyco"/>
    <property type="match status" value="1"/>
</dbReference>
<evidence type="ECO:0000259" key="14">
    <source>
        <dbReference type="PROSITE" id="PS51066"/>
    </source>
</evidence>
<protein>
    <submittedName>
        <fullName evidence="16">DNA-formamidopyrimidine glycosylase</fullName>
    </submittedName>
</protein>
<dbReference type="GO" id="GO:0034039">
    <property type="term" value="F:8-oxo-7,8-dihydroguanine DNA N-glycosylase activity"/>
    <property type="evidence" value="ECO:0007669"/>
    <property type="project" value="TreeGrafter"/>
</dbReference>
<evidence type="ECO:0000256" key="12">
    <source>
        <dbReference type="ARBA" id="ARBA00023295"/>
    </source>
</evidence>
<accession>A0A2T4UHF0</accession>
<dbReference type="GO" id="GO:0006284">
    <property type="term" value="P:base-excision repair"/>
    <property type="evidence" value="ECO:0007669"/>
    <property type="project" value="InterPro"/>
</dbReference>
<dbReference type="InterPro" id="IPR000214">
    <property type="entry name" value="Znf_DNA_glyclase/AP_lyase"/>
</dbReference>
<dbReference type="PANTHER" id="PTHR22993">
    <property type="entry name" value="FORMAMIDOPYRIMIDINE-DNA GLYCOSYLASE"/>
    <property type="match status" value="1"/>
</dbReference>
<dbReference type="InterPro" id="IPR035937">
    <property type="entry name" value="FPG_N"/>
</dbReference>
<dbReference type="SUPFAM" id="SSF57716">
    <property type="entry name" value="Glucocorticoid receptor-like (DNA-binding domain)"/>
    <property type="match status" value="1"/>
</dbReference>
<dbReference type="EMBL" id="PYYB01000001">
    <property type="protein sequence ID" value="PTL58674.1"/>
    <property type="molecule type" value="Genomic_DNA"/>
</dbReference>
<evidence type="ECO:0000256" key="11">
    <source>
        <dbReference type="ARBA" id="ARBA00023268"/>
    </source>
</evidence>
<evidence type="ECO:0000256" key="1">
    <source>
        <dbReference type="ARBA" id="ARBA00001668"/>
    </source>
</evidence>
<evidence type="ECO:0000256" key="9">
    <source>
        <dbReference type="ARBA" id="ARBA00023204"/>
    </source>
</evidence>
<comment type="caution">
    <text evidence="16">The sequence shown here is derived from an EMBL/GenBank/DDBJ whole genome shotgun (WGS) entry which is preliminary data.</text>
</comment>
<dbReference type="Proteomes" id="UP000240739">
    <property type="component" value="Unassembled WGS sequence"/>
</dbReference>
<dbReference type="OrthoDB" id="9800855at2"/>
<dbReference type="Pfam" id="PF06831">
    <property type="entry name" value="H2TH"/>
    <property type="match status" value="1"/>
</dbReference>
<comment type="catalytic activity">
    <reaction evidence="1">
        <text>Hydrolysis of DNA containing ring-opened 7-methylguanine residues, releasing 2,6-diamino-4-hydroxy-5-(N-methyl)formamidopyrimidine.</text>
        <dbReference type="EC" id="3.2.2.23"/>
    </reaction>
</comment>
<feature type="domain" description="Formamidopyrimidine-DNA glycosylase catalytic" evidence="15">
    <location>
        <begin position="2"/>
        <end position="111"/>
    </location>
</feature>
<dbReference type="InterPro" id="IPR015886">
    <property type="entry name" value="H2TH_FPG"/>
</dbReference>
<keyword evidence="3" id="KW-0479">Metal-binding</keyword>
<keyword evidence="10" id="KW-0456">Lyase</keyword>
<reference evidence="16 17" key="1">
    <citation type="submission" date="2018-03" db="EMBL/GenBank/DDBJ databases">
        <title>Aquarubrobacter algicola gen. nov., sp. nov., a novel actinobacterium isolated from shallow eutrophic lake during the end of cyanobacterial harmful algal blooms.</title>
        <authorList>
            <person name="Chun S.J."/>
        </authorList>
    </citation>
    <scope>NUCLEOTIDE SEQUENCE [LARGE SCALE GENOMIC DNA]</scope>
    <source>
        <strain evidence="16 17">Seoho-28</strain>
    </source>
</reference>
<dbReference type="SMART" id="SM00898">
    <property type="entry name" value="Fapy_DNA_glyco"/>
    <property type="match status" value="1"/>
</dbReference>
<dbReference type="InterPro" id="IPR010979">
    <property type="entry name" value="Ribosomal_uS13-like_H2TH"/>
</dbReference>
<dbReference type="GO" id="GO:0016829">
    <property type="term" value="F:lyase activity"/>
    <property type="evidence" value="ECO:0007669"/>
    <property type="project" value="UniProtKB-KW"/>
</dbReference>
<keyword evidence="9" id="KW-0234">DNA repair</keyword>
<evidence type="ECO:0000256" key="8">
    <source>
        <dbReference type="ARBA" id="ARBA00023125"/>
    </source>
</evidence>
<dbReference type="RefSeq" id="WP_107567111.1">
    <property type="nucleotide sequence ID" value="NZ_PYYB01000001.1"/>
</dbReference>
<dbReference type="SMART" id="SM01232">
    <property type="entry name" value="H2TH"/>
    <property type="match status" value="1"/>
</dbReference>
<evidence type="ECO:0000256" key="2">
    <source>
        <dbReference type="ARBA" id="ARBA00009409"/>
    </source>
</evidence>
<keyword evidence="5 13" id="KW-0863">Zinc-finger</keyword>
<dbReference type="PROSITE" id="PS51068">
    <property type="entry name" value="FPG_CAT"/>
    <property type="match status" value="1"/>
</dbReference>
<dbReference type="GO" id="GO:0003684">
    <property type="term" value="F:damaged DNA binding"/>
    <property type="evidence" value="ECO:0007669"/>
    <property type="project" value="InterPro"/>
</dbReference>
<evidence type="ECO:0000313" key="16">
    <source>
        <dbReference type="EMBL" id="PTL58674.1"/>
    </source>
</evidence>
<feature type="domain" description="FPG-type" evidence="14">
    <location>
        <begin position="246"/>
        <end position="280"/>
    </location>
</feature>
<evidence type="ECO:0000256" key="13">
    <source>
        <dbReference type="PROSITE-ProRule" id="PRU00391"/>
    </source>
</evidence>
<evidence type="ECO:0000256" key="6">
    <source>
        <dbReference type="ARBA" id="ARBA00022801"/>
    </source>
</evidence>
<evidence type="ECO:0000256" key="5">
    <source>
        <dbReference type="ARBA" id="ARBA00022771"/>
    </source>
</evidence>
<dbReference type="GO" id="GO:0003906">
    <property type="term" value="F:DNA-(apurinic or apyrimidinic site) endonuclease activity"/>
    <property type="evidence" value="ECO:0007669"/>
    <property type="project" value="InterPro"/>
</dbReference>
<dbReference type="PANTHER" id="PTHR22993:SF9">
    <property type="entry name" value="FORMAMIDOPYRIMIDINE-DNA GLYCOSYLASE"/>
    <property type="match status" value="1"/>
</dbReference>
<evidence type="ECO:0000256" key="4">
    <source>
        <dbReference type="ARBA" id="ARBA00022763"/>
    </source>
</evidence>
<evidence type="ECO:0000256" key="3">
    <source>
        <dbReference type="ARBA" id="ARBA00022723"/>
    </source>
</evidence>
<evidence type="ECO:0000259" key="15">
    <source>
        <dbReference type="PROSITE" id="PS51068"/>
    </source>
</evidence>
<dbReference type="PROSITE" id="PS51066">
    <property type="entry name" value="ZF_FPG_2"/>
    <property type="match status" value="1"/>
</dbReference>
<dbReference type="SUPFAM" id="SSF81624">
    <property type="entry name" value="N-terminal domain of MutM-like DNA repair proteins"/>
    <property type="match status" value="1"/>
</dbReference>
<proteinExistence type="inferred from homology"/>
<gene>
    <name evidence="16" type="ORF">C7Y72_02900</name>
</gene>
<evidence type="ECO:0000256" key="10">
    <source>
        <dbReference type="ARBA" id="ARBA00023239"/>
    </source>
</evidence>
<keyword evidence="11" id="KW-0511">Multifunctional enzyme</keyword>
<keyword evidence="8" id="KW-0238">DNA-binding</keyword>
<dbReference type="InterPro" id="IPR012319">
    <property type="entry name" value="FPG_cat"/>
</dbReference>
<sequence length="295" mass="32246">MPELPEVEITARRLSAALEGATVASALAPGLNTLKTFDPPLHALEGATITGVRRIGKHLVVDLDAPAAGGPVALLLHLMSAGRLQLFEKRASMKDRANRLLLRIADEDGRPPDRELRLKEFGTKQAAWAKLLRADELAADPALATLGPEAWPDPPADLRDVLGPQKARPLQAVLRDQRVLAGIGRSWVDEILWEARLSPFARAGGLSDEDAAALRAAMVDRLGAALAHYEDVVRLPIPDKLPLPLLVHRHHGEPCPRCGTTIEAVHYEEQVLCYCPWCQTDGKVLKDRRLSRLLK</sequence>
<keyword evidence="6" id="KW-0378">Hydrolase</keyword>
<dbReference type="Gene3D" id="3.20.190.10">
    <property type="entry name" value="MutM-like, N-terminal"/>
    <property type="match status" value="1"/>
</dbReference>
<keyword evidence="12" id="KW-0326">Glycosidase</keyword>
<dbReference type="SUPFAM" id="SSF46946">
    <property type="entry name" value="S13-like H2TH domain"/>
    <property type="match status" value="1"/>
</dbReference>
<organism evidence="16 17">
    <name type="scientific">Paraconexibacter algicola</name>
    <dbReference type="NCBI Taxonomy" id="2133960"/>
    <lineage>
        <taxon>Bacteria</taxon>
        <taxon>Bacillati</taxon>
        <taxon>Actinomycetota</taxon>
        <taxon>Thermoleophilia</taxon>
        <taxon>Solirubrobacterales</taxon>
        <taxon>Paraconexibacteraceae</taxon>
        <taxon>Paraconexibacter</taxon>
    </lineage>
</organism>
<keyword evidence="4" id="KW-0227">DNA damage</keyword>
<keyword evidence="17" id="KW-1185">Reference proteome</keyword>
<keyword evidence="7" id="KW-0862">Zinc</keyword>
<comment type="similarity">
    <text evidence="2">Belongs to the FPG family.</text>
</comment>
<name>A0A2T4UHF0_9ACTN</name>
<evidence type="ECO:0000313" key="17">
    <source>
        <dbReference type="Proteomes" id="UP000240739"/>
    </source>
</evidence>